<keyword evidence="1" id="KW-1133">Transmembrane helix</keyword>
<dbReference type="Proteomes" id="UP000032434">
    <property type="component" value="Chromosome 1"/>
</dbReference>
<organism evidence="2 3">
    <name type="scientific">Acholeplasma oculi</name>
    <dbReference type="NCBI Taxonomy" id="35623"/>
    <lineage>
        <taxon>Bacteria</taxon>
        <taxon>Bacillati</taxon>
        <taxon>Mycoplasmatota</taxon>
        <taxon>Mollicutes</taxon>
        <taxon>Acholeplasmatales</taxon>
        <taxon>Acholeplasmataceae</taxon>
        <taxon>Acholeplasma</taxon>
    </lineage>
</organism>
<dbReference type="RefSeq" id="WP_045749052.1">
    <property type="nucleotide sequence ID" value="NZ_FUZK01000003.1"/>
</dbReference>
<reference evidence="3" key="1">
    <citation type="submission" date="2014-05" db="EMBL/GenBank/DDBJ databases">
        <authorList>
            <person name="Kube M."/>
        </authorList>
    </citation>
    <scope>NUCLEOTIDE SEQUENCE [LARGE SCALE GENOMIC DNA]</scope>
</reference>
<feature type="transmembrane region" description="Helical" evidence="1">
    <location>
        <begin position="281"/>
        <end position="302"/>
    </location>
</feature>
<proteinExistence type="predicted"/>
<dbReference type="STRING" id="35623.Aocu_04380"/>
<protein>
    <recommendedName>
        <fullName evidence="4">MacB-like periplasmic core domain-containing protein</fullName>
    </recommendedName>
</protein>
<dbReference type="AlphaFoldDB" id="A0A061AG11"/>
<keyword evidence="1" id="KW-0472">Membrane</keyword>
<evidence type="ECO:0000313" key="3">
    <source>
        <dbReference type="Proteomes" id="UP000032434"/>
    </source>
</evidence>
<name>A0A061AG11_9MOLU</name>
<keyword evidence="3" id="KW-1185">Reference proteome</keyword>
<accession>A0A061AG11</accession>
<dbReference type="EMBL" id="LK028559">
    <property type="protein sequence ID" value="CDR30511.1"/>
    <property type="molecule type" value="Genomic_DNA"/>
</dbReference>
<evidence type="ECO:0008006" key="4">
    <source>
        <dbReference type="Google" id="ProtNLM"/>
    </source>
</evidence>
<dbReference type="InParanoid" id="A0A061AG11"/>
<gene>
    <name evidence="2" type="ORF">Aocu_04380</name>
</gene>
<keyword evidence="1" id="KW-0812">Transmembrane</keyword>
<evidence type="ECO:0000256" key="1">
    <source>
        <dbReference type="SAM" id="Phobius"/>
    </source>
</evidence>
<dbReference type="KEGG" id="aoc:Aocu_04380"/>
<evidence type="ECO:0000313" key="2">
    <source>
        <dbReference type="EMBL" id="CDR30511.1"/>
    </source>
</evidence>
<sequence length="319" mass="36477">MHILKNILKHFKNPKTKFMFYACSIVILSLFLYAIISVEVSNNSKLNKIEDLPKHLAVIDTSVYPNFPENETSKYKSIEYTTRNLISVSQNVVVDIITPGLLEIGLPVYHDPGSSIYNIEPIEILHIETELDFSEIDNPIIIDEITSLTKFQRLDSVGEQMIVYIENVPVNFQVYAVIKETRERLDLIEFVSHNGLPDEVNLNAVGYSHAYIFEETYIELVGTVPQYQLMIIDNEVDFKTDEIESLINVLDADVSNYPYINGISINQLFRKRIEIEYMNNMVTHIVVVSAISVVLILTTLLISKKISRKETVLDDSLDI</sequence>
<dbReference type="HOGENOM" id="CLU_867734_0_0_14"/>
<dbReference type="PATRIC" id="fig|35623.3.peg.439"/>
<feature type="transmembrane region" description="Helical" evidence="1">
    <location>
        <begin position="18"/>
        <end position="36"/>
    </location>
</feature>